<dbReference type="PANTHER" id="PTHR45745:SF1">
    <property type="entry name" value="PHOSPHOGLUCOMUTASE 2B-RELATED"/>
    <property type="match status" value="1"/>
</dbReference>
<evidence type="ECO:0000256" key="9">
    <source>
        <dbReference type="ARBA" id="ARBA00039995"/>
    </source>
</evidence>
<comment type="pathway">
    <text evidence="2">Glycolipid metabolism; diglucosyl-diacylglycerol biosynthesis.</text>
</comment>
<evidence type="ECO:0000256" key="12">
    <source>
        <dbReference type="RuleBase" id="RU004326"/>
    </source>
</evidence>
<dbReference type="PANTHER" id="PTHR45745">
    <property type="entry name" value="PHOSPHOMANNOMUTASE 45A"/>
    <property type="match status" value="1"/>
</dbReference>
<dbReference type="PRINTS" id="PR00509">
    <property type="entry name" value="PGMPMM"/>
</dbReference>
<evidence type="ECO:0000313" key="16">
    <source>
        <dbReference type="EMBL" id="MBC8609770.1"/>
    </source>
</evidence>
<evidence type="ECO:0000259" key="14">
    <source>
        <dbReference type="Pfam" id="PF02879"/>
    </source>
</evidence>
<organism evidence="16 17">
    <name type="scientific">Massiliimalia timonensis</name>
    <dbReference type="NCBI Taxonomy" id="1987501"/>
    <lineage>
        <taxon>Bacteria</taxon>
        <taxon>Bacillati</taxon>
        <taxon>Bacillota</taxon>
        <taxon>Clostridia</taxon>
        <taxon>Eubacteriales</taxon>
        <taxon>Oscillospiraceae</taxon>
        <taxon>Massiliimalia</taxon>
    </lineage>
</organism>
<dbReference type="Pfam" id="PF02878">
    <property type="entry name" value="PGM_PMM_I"/>
    <property type="match status" value="1"/>
</dbReference>
<evidence type="ECO:0000256" key="5">
    <source>
        <dbReference type="ARBA" id="ARBA00022553"/>
    </source>
</evidence>
<dbReference type="GO" id="GO:0008973">
    <property type="term" value="F:phosphopentomutase activity"/>
    <property type="evidence" value="ECO:0007669"/>
    <property type="project" value="TreeGrafter"/>
</dbReference>
<evidence type="ECO:0000256" key="7">
    <source>
        <dbReference type="ARBA" id="ARBA00022842"/>
    </source>
</evidence>
<evidence type="ECO:0000256" key="8">
    <source>
        <dbReference type="ARBA" id="ARBA00023235"/>
    </source>
</evidence>
<dbReference type="InterPro" id="IPR005841">
    <property type="entry name" value="Alpha-D-phosphohexomutase_SF"/>
</dbReference>
<dbReference type="PROSITE" id="PS00710">
    <property type="entry name" value="PGM_PMM"/>
    <property type="match status" value="1"/>
</dbReference>
<dbReference type="InterPro" id="IPR016066">
    <property type="entry name" value="A-D-PHexomutase_CS"/>
</dbReference>
<dbReference type="SUPFAM" id="SSF53738">
    <property type="entry name" value="Phosphoglucomutase, first 3 domains"/>
    <property type="match status" value="3"/>
</dbReference>
<dbReference type="RefSeq" id="WP_154824675.1">
    <property type="nucleotide sequence ID" value="NZ_JACRTL010000001.1"/>
</dbReference>
<evidence type="ECO:0000256" key="3">
    <source>
        <dbReference type="ARBA" id="ARBA00005189"/>
    </source>
</evidence>
<evidence type="ECO:0000256" key="10">
    <source>
        <dbReference type="ARBA" id="ARBA00041398"/>
    </source>
</evidence>
<comment type="caution">
    <text evidence="16">The sequence shown here is derived from an EMBL/GenBank/DDBJ whole genome shotgun (WGS) entry which is preliminary data.</text>
</comment>
<dbReference type="InterPro" id="IPR005844">
    <property type="entry name" value="A-D-PHexomutase_a/b/a-I"/>
</dbReference>
<keyword evidence="8" id="KW-0413">Isomerase</keyword>
<dbReference type="Pfam" id="PF02879">
    <property type="entry name" value="PGM_PMM_II"/>
    <property type="match status" value="1"/>
</dbReference>
<evidence type="ECO:0000256" key="11">
    <source>
        <dbReference type="ARBA" id="ARBA00041467"/>
    </source>
</evidence>
<proteinExistence type="inferred from homology"/>
<comment type="cofactor">
    <cofactor evidence="1">
        <name>Mg(2+)</name>
        <dbReference type="ChEBI" id="CHEBI:18420"/>
    </cofactor>
</comment>
<dbReference type="EMBL" id="JACRTL010000001">
    <property type="protein sequence ID" value="MBC8609770.1"/>
    <property type="molecule type" value="Genomic_DNA"/>
</dbReference>
<evidence type="ECO:0000259" key="13">
    <source>
        <dbReference type="Pfam" id="PF02878"/>
    </source>
</evidence>
<dbReference type="InterPro" id="IPR005846">
    <property type="entry name" value="A-D-PHexomutase_a/b/a-III"/>
</dbReference>
<dbReference type="Gene3D" id="3.30.310.50">
    <property type="entry name" value="Alpha-D-phosphohexomutase, C-terminal domain"/>
    <property type="match status" value="1"/>
</dbReference>
<comment type="pathway">
    <text evidence="3">Lipid metabolism.</text>
</comment>
<evidence type="ECO:0000313" key="17">
    <source>
        <dbReference type="Proteomes" id="UP000632659"/>
    </source>
</evidence>
<keyword evidence="7 12" id="KW-0460">Magnesium</keyword>
<feature type="domain" description="Alpha-D-phosphohexomutase alpha/beta/alpha" evidence="13">
    <location>
        <begin position="43"/>
        <end position="176"/>
    </location>
</feature>
<evidence type="ECO:0000256" key="1">
    <source>
        <dbReference type="ARBA" id="ARBA00001946"/>
    </source>
</evidence>
<dbReference type="GO" id="GO:0006166">
    <property type="term" value="P:purine ribonucleoside salvage"/>
    <property type="evidence" value="ECO:0007669"/>
    <property type="project" value="TreeGrafter"/>
</dbReference>
<evidence type="ECO:0000256" key="4">
    <source>
        <dbReference type="ARBA" id="ARBA00010231"/>
    </source>
</evidence>
<keyword evidence="5" id="KW-0597">Phosphoprotein</keyword>
<accession>A0A8J6PGG0</accession>
<dbReference type="Pfam" id="PF02880">
    <property type="entry name" value="PGM_PMM_III"/>
    <property type="match status" value="1"/>
</dbReference>
<dbReference type="SUPFAM" id="SSF55957">
    <property type="entry name" value="Phosphoglucomutase, C-terminal domain"/>
    <property type="match status" value="1"/>
</dbReference>
<dbReference type="Gene3D" id="3.40.120.10">
    <property type="entry name" value="Alpha-D-Glucose-1,6-Bisphosphate, subunit A, domain 3"/>
    <property type="match status" value="3"/>
</dbReference>
<dbReference type="InterPro" id="IPR036900">
    <property type="entry name" value="A-D-PHexomutase_C_sf"/>
</dbReference>
<evidence type="ECO:0000259" key="15">
    <source>
        <dbReference type="Pfam" id="PF02880"/>
    </source>
</evidence>
<sequence>MVEMELYQRWVRQDLEDKDLQEELAAINGDVESIKDRFYKDLEFGTAGLRGVLGAGTNRMNIYVIRRATQGFADYINAKYKNGTVAIGYDSRIKSDVFAKETARVLAANGIKAYIYKELMPVPCLSFAVRRLHCSAGVMVTASHNPAKYNGYKVYGDDGCQITLEGANQVLENIGKVDIFSGVKLVGYQEALDSDMIEVISDDVLEAFLQEIQKQSINRDVVKEAGLKVVYTPLNGAGNKPVRMILDRIGIKDVVVVKEQEKPDGHFPTCPFPNPEIAEALDLGLKLCKQEKADLLLATDPDCDRVGIAVPDKTGEYVLITGNEVGAMLMEYICSQRIAKGTMPEDPVAISTIVSTAIAKKIAEHYGVEFRQVLTGFKFIGEQIYGLEQAGHPERYIFGFEESYGYLIGTHARDKDAVVASMMICEMAAYLRSKGITVLEYLEKIYETYGFYYHTQQSFTCEGAAGMERMNEIMANLQEHVPTAIGGLKVLGVDNYITGETTDMETGEKTKIALPNSAVLFYHLEDQASVCIRPSGTEPKIKAYYTTVKDKKEDAYALDQVLKEDLTKILGF</sequence>
<dbReference type="CDD" id="cd05799">
    <property type="entry name" value="PGM2"/>
    <property type="match status" value="1"/>
</dbReference>
<keyword evidence="17" id="KW-1185">Reference proteome</keyword>
<dbReference type="InterPro" id="IPR005845">
    <property type="entry name" value="A-D-PHexomutase_a/b/a-II"/>
</dbReference>
<dbReference type="GO" id="GO:0000287">
    <property type="term" value="F:magnesium ion binding"/>
    <property type="evidence" value="ECO:0007669"/>
    <property type="project" value="InterPro"/>
</dbReference>
<feature type="domain" description="Alpha-D-phosphohexomutase alpha/beta/alpha" evidence="14">
    <location>
        <begin position="207"/>
        <end position="315"/>
    </location>
</feature>
<evidence type="ECO:0000256" key="2">
    <source>
        <dbReference type="ARBA" id="ARBA00005164"/>
    </source>
</evidence>
<keyword evidence="6 12" id="KW-0479">Metal-binding</keyword>
<dbReference type="Proteomes" id="UP000632659">
    <property type="component" value="Unassembled WGS sequence"/>
</dbReference>
<comment type="similarity">
    <text evidence="4 12">Belongs to the phosphohexose mutase family.</text>
</comment>
<feature type="domain" description="Alpha-D-phosphohexomutase alpha/beta/alpha" evidence="15">
    <location>
        <begin position="322"/>
        <end position="449"/>
    </location>
</feature>
<reference evidence="16" key="1">
    <citation type="submission" date="2020-08" db="EMBL/GenBank/DDBJ databases">
        <title>Genome public.</title>
        <authorList>
            <person name="Liu C."/>
            <person name="Sun Q."/>
        </authorList>
    </citation>
    <scope>NUCLEOTIDE SEQUENCE</scope>
    <source>
        <strain evidence="16">NSJ-15</strain>
    </source>
</reference>
<name>A0A8J6PGG0_9FIRM</name>
<dbReference type="GO" id="GO:0005975">
    <property type="term" value="P:carbohydrate metabolic process"/>
    <property type="evidence" value="ECO:0007669"/>
    <property type="project" value="InterPro"/>
</dbReference>
<dbReference type="InterPro" id="IPR016055">
    <property type="entry name" value="A-D-PHexomutase_a/b/a-I/II/III"/>
</dbReference>
<dbReference type="AlphaFoldDB" id="A0A8J6PGG0"/>
<gene>
    <name evidence="16" type="ORF">H8702_01370</name>
</gene>
<evidence type="ECO:0000256" key="6">
    <source>
        <dbReference type="ARBA" id="ARBA00022723"/>
    </source>
</evidence>
<protein>
    <recommendedName>
        <fullName evidence="9">Phosphoglucomutase</fullName>
    </recommendedName>
    <alternativeName>
        <fullName evidence="11">Alpha-phosphoglucomutase</fullName>
    </alternativeName>
    <alternativeName>
        <fullName evidence="10">Glucose phosphomutase</fullName>
    </alternativeName>
</protein>